<dbReference type="GO" id="GO:0005655">
    <property type="term" value="C:nucleolar ribonuclease P complex"/>
    <property type="evidence" value="ECO:0007669"/>
    <property type="project" value="InterPro"/>
</dbReference>
<sequence length="961" mass="108404">MSTAKEKKYAKRMRNQPSNVSLDQSDDHPRHGGRGSFQSYGDSNPGSSGQQQRGFHQSRFHSRGGRGRGPPSESQPVPKFLTVTKFAQARAAEINAMVKAASQKSSNSLVFQSLPRHMRRRAMGHNIKRLPRRLREIAKKEMEKTVHQKKEQSKSKSRKARRRHGNLQLEFNRRQRKNIWLETHIWHAKRFHMLKKWGYCLADRPTMKSYRACYRAMSNHCLLQDMSYYCCVELLGKEEDLFEALSRLCSIDTGPTFKAAPCISGKRQGSLVLYKADKYPEEALGHVTFIWKPRSVSDTACNKRQLWIWMHPAFKADVLKELRLVCVCEERPDNFVCVSEPAPPPPPTEEPPASVTGAGRKRKLKSKGEKAVPVKKIIGDGTRAVPDPYYWTSTQTGITIRDLTMEIVRYRLVGPMSNCVLGDALHVAPLHEETEAPGPHSWWADYCKDPDKVLRHNNQESLFKILKGLESAAQIPSGTVLGLTVGDPRLNLPDKRTKSFPNVESYEDRDKVKSVTQAGVPVECTESLIWSSDVRSHVLDNKISEQEFNRLRSELLIPGTKLDLHNSESKIPVLLIQQPGKVTGKDRPGWGSGWDICLPKGWGMAFWIPLIFRGVRVGGLQQRLQHFQYMGAPNVPGDFPDTPAGVQSAQETKAQLLEKYTRRPPAKRTNFIKHGVLSPFHCPWDQLTREWELRPSVGLEFPKVQLKVDNLEIKEEPADSPADEEMSMESSAVTEEKTVLEDIEGRKDFSVLRNKKILQNFSALVAPVSHGRKGPSDRSQQLSHLVGSVLRDFPRSLVWVRLSMLAKGSPELHALICSPSEQDLLHLQQDKSFPGPLEPKHGDRFKKQVLKFKKDKKKAKKNKDAAKNDGLEDASCNDDLTLGLWPSPLPEVTSHCSRTLLGYVTQGDFSLAMGYGDALGFVSFTGLAHMLTDQPQDKTGLVLVRNLTSLQYRFAKLTIEV</sequence>
<evidence type="ECO:0000256" key="4">
    <source>
        <dbReference type="SAM" id="MobiDB-lite"/>
    </source>
</evidence>
<dbReference type="AlphaFoldDB" id="A0A8J6K2P4"/>
<evidence type="ECO:0000256" key="2">
    <source>
        <dbReference type="ARBA" id="ARBA00022694"/>
    </source>
</evidence>
<evidence type="ECO:0000259" key="7">
    <source>
        <dbReference type="Pfam" id="PF22770"/>
    </source>
</evidence>
<dbReference type="Pfam" id="PF06978">
    <property type="entry name" value="POP1_N"/>
    <property type="match status" value="2"/>
</dbReference>
<proteinExistence type="predicted"/>
<gene>
    <name evidence="8" type="ORF">GDO78_012417</name>
</gene>
<evidence type="ECO:0000313" key="9">
    <source>
        <dbReference type="Proteomes" id="UP000770717"/>
    </source>
</evidence>
<keyword evidence="2" id="KW-0819">tRNA processing</keyword>
<feature type="compositionally biased region" description="Basic residues" evidence="4">
    <location>
        <begin position="155"/>
        <end position="164"/>
    </location>
</feature>
<name>A0A8J6K2P4_ELECQ</name>
<feature type="domain" description="POPLD" evidence="6">
    <location>
        <begin position="593"/>
        <end position="684"/>
    </location>
</feature>
<feature type="compositionally biased region" description="Basic and acidic residues" evidence="4">
    <location>
        <begin position="141"/>
        <end position="154"/>
    </location>
</feature>
<feature type="region of interest" description="Disordered" evidence="4">
    <location>
        <begin position="1"/>
        <end position="78"/>
    </location>
</feature>
<evidence type="ECO:0000256" key="1">
    <source>
        <dbReference type="ARBA" id="ARBA00004123"/>
    </source>
</evidence>
<evidence type="ECO:0000313" key="8">
    <source>
        <dbReference type="EMBL" id="KAG9478743.1"/>
    </source>
</evidence>
<dbReference type="InterPro" id="IPR039182">
    <property type="entry name" value="Pop1"/>
</dbReference>
<organism evidence="8 9">
    <name type="scientific">Eleutherodactylus coqui</name>
    <name type="common">Puerto Rican coqui</name>
    <dbReference type="NCBI Taxonomy" id="57060"/>
    <lineage>
        <taxon>Eukaryota</taxon>
        <taxon>Metazoa</taxon>
        <taxon>Chordata</taxon>
        <taxon>Craniata</taxon>
        <taxon>Vertebrata</taxon>
        <taxon>Euteleostomi</taxon>
        <taxon>Amphibia</taxon>
        <taxon>Batrachia</taxon>
        <taxon>Anura</taxon>
        <taxon>Neobatrachia</taxon>
        <taxon>Hyloidea</taxon>
        <taxon>Eleutherodactylidae</taxon>
        <taxon>Eleutherodactylinae</taxon>
        <taxon>Eleutherodactylus</taxon>
        <taxon>Eleutherodactylus</taxon>
    </lineage>
</organism>
<dbReference type="Pfam" id="PF08170">
    <property type="entry name" value="POPLD"/>
    <property type="match status" value="1"/>
</dbReference>
<feature type="domain" description="POP1 C-terminal" evidence="7">
    <location>
        <begin position="796"/>
        <end position="961"/>
    </location>
</feature>
<accession>A0A8J6K2P4</accession>
<feature type="domain" description="Pop1 N-terminal" evidence="5">
    <location>
        <begin position="168"/>
        <end position="235"/>
    </location>
</feature>
<feature type="region of interest" description="Disordered" evidence="4">
    <location>
        <begin position="339"/>
        <end position="370"/>
    </location>
</feature>
<keyword evidence="3" id="KW-0539">Nucleus</keyword>
<dbReference type="OrthoDB" id="442863at2759"/>
<dbReference type="GO" id="GO:0001682">
    <property type="term" value="P:tRNA 5'-leader removal"/>
    <property type="evidence" value="ECO:0007669"/>
    <property type="project" value="InterPro"/>
</dbReference>
<dbReference type="PANTHER" id="PTHR22731:SF3">
    <property type="entry name" value="RIBONUCLEASES P_MRP PROTEIN SUBUNIT POP1"/>
    <property type="match status" value="1"/>
</dbReference>
<comment type="caution">
    <text evidence="8">The sequence shown here is derived from an EMBL/GenBank/DDBJ whole genome shotgun (WGS) entry which is preliminary data.</text>
</comment>
<feature type="compositionally biased region" description="Basic residues" evidence="4">
    <location>
        <begin position="56"/>
        <end position="66"/>
    </location>
</feature>
<feature type="compositionally biased region" description="Polar residues" evidence="4">
    <location>
        <begin position="36"/>
        <end position="55"/>
    </location>
</feature>
<keyword evidence="9" id="KW-1185">Reference proteome</keyword>
<dbReference type="GO" id="GO:0000172">
    <property type="term" value="C:ribonuclease MRP complex"/>
    <property type="evidence" value="ECO:0007669"/>
    <property type="project" value="InterPro"/>
</dbReference>
<dbReference type="InterPro" id="IPR009723">
    <property type="entry name" value="Pop1_N"/>
</dbReference>
<dbReference type="EMBL" id="WNTK01000008">
    <property type="protein sequence ID" value="KAG9478743.1"/>
    <property type="molecule type" value="Genomic_DNA"/>
</dbReference>
<comment type="subcellular location">
    <subcellularLocation>
        <location evidence="1">Nucleus</location>
    </subcellularLocation>
</comment>
<feature type="compositionally biased region" description="Pro residues" evidence="4">
    <location>
        <begin position="341"/>
        <end position="350"/>
    </location>
</feature>
<feature type="region of interest" description="Disordered" evidence="4">
    <location>
        <begin position="141"/>
        <end position="164"/>
    </location>
</feature>
<evidence type="ECO:0000259" key="5">
    <source>
        <dbReference type="Pfam" id="PF06978"/>
    </source>
</evidence>
<dbReference type="PANTHER" id="PTHR22731">
    <property type="entry name" value="RIBONUCLEASES P/MRP PROTEIN SUBUNIT POP1"/>
    <property type="match status" value="1"/>
</dbReference>
<evidence type="ECO:0000259" key="6">
    <source>
        <dbReference type="Pfam" id="PF08170"/>
    </source>
</evidence>
<dbReference type="Proteomes" id="UP000770717">
    <property type="component" value="Unassembled WGS sequence"/>
</dbReference>
<protein>
    <submittedName>
        <fullName evidence="8">Uncharacterized protein</fullName>
    </submittedName>
</protein>
<reference evidence="8" key="1">
    <citation type="thesis" date="2020" institute="ProQuest LLC" country="789 East Eisenhower Parkway, Ann Arbor, MI, USA">
        <title>Comparative Genomics and Chromosome Evolution.</title>
        <authorList>
            <person name="Mudd A.B."/>
        </authorList>
    </citation>
    <scope>NUCLEOTIDE SEQUENCE</scope>
    <source>
        <strain evidence="8">HN-11 Male</strain>
        <tissue evidence="8">Kidney and liver</tissue>
    </source>
</reference>
<evidence type="ECO:0000256" key="3">
    <source>
        <dbReference type="ARBA" id="ARBA00023242"/>
    </source>
</evidence>
<feature type="region of interest" description="Disordered" evidence="4">
    <location>
        <begin position="716"/>
        <end position="737"/>
    </location>
</feature>
<dbReference type="Pfam" id="PF22770">
    <property type="entry name" value="POP1_C"/>
    <property type="match status" value="1"/>
</dbReference>
<dbReference type="InterPro" id="IPR012590">
    <property type="entry name" value="POPLD_dom"/>
</dbReference>
<dbReference type="InterPro" id="IPR055079">
    <property type="entry name" value="POP1_C"/>
</dbReference>
<feature type="domain" description="Pop1 N-terminal" evidence="5">
    <location>
        <begin position="86"/>
        <end position="162"/>
    </location>
</feature>